<dbReference type="RefSeq" id="WP_315605792.1">
    <property type="nucleotide sequence ID" value="NZ_CP130318.1"/>
</dbReference>
<dbReference type="Pfam" id="PF03466">
    <property type="entry name" value="LysR_substrate"/>
    <property type="match status" value="1"/>
</dbReference>
<dbReference type="InterPro" id="IPR036388">
    <property type="entry name" value="WH-like_DNA-bd_sf"/>
</dbReference>
<organism evidence="6 7">
    <name type="scientific">Paenibacillus aurantius</name>
    <dbReference type="NCBI Taxonomy" id="2918900"/>
    <lineage>
        <taxon>Bacteria</taxon>
        <taxon>Bacillati</taxon>
        <taxon>Bacillota</taxon>
        <taxon>Bacilli</taxon>
        <taxon>Bacillales</taxon>
        <taxon>Paenibacillaceae</taxon>
        <taxon>Paenibacillus</taxon>
    </lineage>
</organism>
<dbReference type="EMBL" id="CP130318">
    <property type="protein sequence ID" value="WNQ12015.1"/>
    <property type="molecule type" value="Genomic_DNA"/>
</dbReference>
<dbReference type="PANTHER" id="PTHR30126">
    <property type="entry name" value="HTH-TYPE TRANSCRIPTIONAL REGULATOR"/>
    <property type="match status" value="1"/>
</dbReference>
<dbReference type="InterPro" id="IPR005119">
    <property type="entry name" value="LysR_subst-bd"/>
</dbReference>
<dbReference type="InterPro" id="IPR036390">
    <property type="entry name" value="WH_DNA-bd_sf"/>
</dbReference>
<dbReference type="CDD" id="cd05466">
    <property type="entry name" value="PBP2_LTTR_substrate"/>
    <property type="match status" value="1"/>
</dbReference>
<dbReference type="FunFam" id="1.10.10.10:FF:000001">
    <property type="entry name" value="LysR family transcriptional regulator"/>
    <property type="match status" value="1"/>
</dbReference>
<reference evidence="6 7" key="1">
    <citation type="submission" date="2022-02" db="EMBL/GenBank/DDBJ databases">
        <title>Paenibacillus sp. MBLB1776 Whole Genome Shotgun Sequencing.</title>
        <authorList>
            <person name="Hwang C.Y."/>
            <person name="Cho E.-S."/>
            <person name="Seo M.-J."/>
        </authorList>
    </citation>
    <scope>NUCLEOTIDE SEQUENCE [LARGE SCALE GENOMIC DNA]</scope>
    <source>
        <strain evidence="6 7">MBLB1776</strain>
    </source>
</reference>
<dbReference type="GO" id="GO:0000976">
    <property type="term" value="F:transcription cis-regulatory region binding"/>
    <property type="evidence" value="ECO:0007669"/>
    <property type="project" value="TreeGrafter"/>
</dbReference>
<dbReference type="PRINTS" id="PR00039">
    <property type="entry name" value="HTHLYSR"/>
</dbReference>
<dbReference type="Pfam" id="PF00126">
    <property type="entry name" value="HTH_1"/>
    <property type="match status" value="1"/>
</dbReference>
<dbReference type="SUPFAM" id="SSF53850">
    <property type="entry name" value="Periplasmic binding protein-like II"/>
    <property type="match status" value="1"/>
</dbReference>
<sequence>MIHLEWYRIFRAAAHRGNFTQAAEDLHMTQPSVSYAVKQLEESLGIKLYYRMSKGVRLTAEGEALLDYVERSFSELQAGEKKLQALKRLHDGELRIGAGDSVIKHLLLEPLHAYQTRYPGVGIRLSHGRTADIVRRLKENEIDCGFVHLPVKEAGLDIRPFRTTRDGFVAGDKYREALRHPLTAEEISGYPLLFMSPGSSTRSFVEKWFAEQGCPVRASMELGSVDLLLECARLGFGLAFVTRSFAEEELKEGRLFEVSTAVPIPPRSIGLAMRSGMPLPLAAQRFLEEFMEEPGRTGVGHGAQPME</sequence>
<dbReference type="KEGG" id="paun:MJA45_02845"/>
<comment type="similarity">
    <text evidence="1">Belongs to the LysR transcriptional regulatory family.</text>
</comment>
<dbReference type="SUPFAM" id="SSF46785">
    <property type="entry name" value="Winged helix' DNA-binding domain"/>
    <property type="match status" value="1"/>
</dbReference>
<evidence type="ECO:0000313" key="6">
    <source>
        <dbReference type="EMBL" id="WNQ12015.1"/>
    </source>
</evidence>
<keyword evidence="7" id="KW-1185">Reference proteome</keyword>
<dbReference type="GO" id="GO:0003700">
    <property type="term" value="F:DNA-binding transcription factor activity"/>
    <property type="evidence" value="ECO:0007669"/>
    <property type="project" value="InterPro"/>
</dbReference>
<accession>A0AA96LET5</accession>
<dbReference type="InterPro" id="IPR000847">
    <property type="entry name" value="LysR_HTH_N"/>
</dbReference>
<keyword evidence="2" id="KW-0805">Transcription regulation</keyword>
<evidence type="ECO:0000256" key="2">
    <source>
        <dbReference type="ARBA" id="ARBA00023015"/>
    </source>
</evidence>
<keyword evidence="3" id="KW-0238">DNA-binding</keyword>
<keyword evidence="4" id="KW-0804">Transcription</keyword>
<feature type="domain" description="HTH lysR-type" evidence="5">
    <location>
        <begin position="1"/>
        <end position="59"/>
    </location>
</feature>
<evidence type="ECO:0000256" key="3">
    <source>
        <dbReference type="ARBA" id="ARBA00023125"/>
    </source>
</evidence>
<dbReference type="Proteomes" id="UP001305702">
    <property type="component" value="Chromosome"/>
</dbReference>
<evidence type="ECO:0000256" key="1">
    <source>
        <dbReference type="ARBA" id="ARBA00009437"/>
    </source>
</evidence>
<evidence type="ECO:0000313" key="7">
    <source>
        <dbReference type="Proteomes" id="UP001305702"/>
    </source>
</evidence>
<dbReference type="PROSITE" id="PS50931">
    <property type="entry name" value="HTH_LYSR"/>
    <property type="match status" value="1"/>
</dbReference>
<dbReference type="Gene3D" id="1.10.10.10">
    <property type="entry name" value="Winged helix-like DNA-binding domain superfamily/Winged helix DNA-binding domain"/>
    <property type="match status" value="1"/>
</dbReference>
<dbReference type="PANTHER" id="PTHR30126:SF64">
    <property type="entry name" value="HTH-TYPE TRANSCRIPTIONAL REGULATOR CITR"/>
    <property type="match status" value="1"/>
</dbReference>
<proteinExistence type="inferred from homology"/>
<dbReference type="AlphaFoldDB" id="A0AA96LET5"/>
<evidence type="ECO:0000256" key="4">
    <source>
        <dbReference type="ARBA" id="ARBA00023163"/>
    </source>
</evidence>
<evidence type="ECO:0000259" key="5">
    <source>
        <dbReference type="PROSITE" id="PS50931"/>
    </source>
</evidence>
<protein>
    <submittedName>
        <fullName evidence="6">LysR family transcriptional regulator</fullName>
    </submittedName>
</protein>
<gene>
    <name evidence="6" type="ORF">MJA45_02845</name>
</gene>
<name>A0AA96LET5_9BACL</name>
<dbReference type="Gene3D" id="3.40.190.290">
    <property type="match status" value="1"/>
</dbReference>